<gene>
    <name evidence="1" type="primary">yqeC</name>
    <name evidence="1" type="ORF">VSR74_12060</name>
</gene>
<dbReference type="Pfam" id="PF19842">
    <property type="entry name" value="YqeC"/>
    <property type="match status" value="1"/>
</dbReference>
<dbReference type="NCBIfam" id="TIGR03172">
    <property type="entry name" value="selenium cofactor biosynthesis protein YqeC"/>
    <property type="match status" value="1"/>
</dbReference>
<evidence type="ECO:0000313" key="1">
    <source>
        <dbReference type="EMBL" id="MEO3990547.1"/>
    </source>
</evidence>
<dbReference type="Gene3D" id="3.40.1190.10">
    <property type="entry name" value="Mur-like, catalytic domain"/>
    <property type="match status" value="1"/>
</dbReference>
<sequence length="256" mass="28230">MDNITEDISPNSDVGGLHKPLVISVVGAGGKTSTIFWLANLFRAGGRRVLITTTTNMFLPDVSYPRLFCREPGALPPHILMQPIQACFASWKAVEGKVRGFSSVAIDRLATRPECDIILVEADGAHGLPLKAPDVHEPCIPQSSRCVIAVMGGQMLGQKTGPEHVHRWPLFTKITGLKADEPLSVNDLIRLIQHPEGAFKGAPEGCRRIWLINRFSQFDITLIQPQLLQPLRQGDIDVIWLGAVQETLPITHRFVR</sequence>
<comment type="caution">
    <text evidence="1">The sequence shown here is derived from an EMBL/GenBank/DDBJ whole genome shotgun (WGS) entry which is preliminary data.</text>
</comment>
<protein>
    <submittedName>
        <fullName evidence="1">Selenium cofactor biosynthesis protein YqeC</fullName>
    </submittedName>
</protein>
<keyword evidence="2" id="KW-1185">Reference proteome</keyword>
<evidence type="ECO:0000313" key="2">
    <source>
        <dbReference type="Proteomes" id="UP001444146"/>
    </source>
</evidence>
<dbReference type="InterPro" id="IPR017587">
    <property type="entry name" value="YqeC"/>
</dbReference>
<proteinExistence type="predicted"/>
<organism evidence="1 2">
    <name type="scientific">Pseudocitrobacter cyperus</name>
    <dbReference type="NCBI Taxonomy" id="3112843"/>
    <lineage>
        <taxon>Bacteria</taxon>
        <taxon>Pseudomonadati</taxon>
        <taxon>Pseudomonadota</taxon>
        <taxon>Gammaproteobacteria</taxon>
        <taxon>Enterobacterales</taxon>
        <taxon>Enterobacteriaceae</taxon>
        <taxon>Pseudocitrobacter</taxon>
    </lineage>
</organism>
<reference evidence="1 2" key="1">
    <citation type="submission" date="2024-01" db="EMBL/GenBank/DDBJ databases">
        <title>Pseudocitrobacter sp. Endophytic strain Cyp-38L.</title>
        <authorList>
            <person name="Amer M.A."/>
            <person name="Hamed S.M."/>
        </authorList>
    </citation>
    <scope>NUCLEOTIDE SEQUENCE [LARGE SCALE GENOMIC DNA]</scope>
    <source>
        <strain evidence="1 2">Cyp38S</strain>
    </source>
</reference>
<accession>A0ABV0HJK0</accession>
<dbReference type="EMBL" id="JAYMYY010000003">
    <property type="protein sequence ID" value="MEO3990547.1"/>
    <property type="molecule type" value="Genomic_DNA"/>
</dbReference>
<dbReference type="InterPro" id="IPR036565">
    <property type="entry name" value="Mur-like_cat_sf"/>
</dbReference>
<name>A0ABV0HJK0_9ENTR</name>
<dbReference type="RefSeq" id="WP_347794961.1">
    <property type="nucleotide sequence ID" value="NZ_JAYMYY010000003.1"/>
</dbReference>
<dbReference type="Proteomes" id="UP001444146">
    <property type="component" value="Unassembled WGS sequence"/>
</dbReference>